<dbReference type="EMBL" id="JAIWYP010000002">
    <property type="protein sequence ID" value="KAH3868414.1"/>
    <property type="molecule type" value="Genomic_DNA"/>
</dbReference>
<gene>
    <name evidence="1" type="ORF">DPMN_031561</name>
</gene>
<sequence>MFQNFTVFYHYESRYLETHNLRGLANRVYVTKNSTIISNLTACDVYFFRVAVTNQDCSLSEIVALQTGSGEGRDQLSSFIHPQSNFVFEPCTEKMGFNACASSVVPDKLVQSAQTDQ</sequence>
<name>A0A9D4M2E1_DREPO</name>
<accession>A0A9D4M2E1</accession>
<keyword evidence="2" id="KW-1185">Reference proteome</keyword>
<dbReference type="AlphaFoldDB" id="A0A9D4M2E1"/>
<reference evidence="1" key="1">
    <citation type="journal article" date="2019" name="bioRxiv">
        <title>The Genome of the Zebra Mussel, Dreissena polymorpha: A Resource for Invasive Species Research.</title>
        <authorList>
            <person name="McCartney M.A."/>
            <person name="Auch B."/>
            <person name="Kono T."/>
            <person name="Mallez S."/>
            <person name="Zhang Y."/>
            <person name="Obille A."/>
            <person name="Becker A."/>
            <person name="Abrahante J.E."/>
            <person name="Garbe J."/>
            <person name="Badalamenti J.P."/>
            <person name="Herman A."/>
            <person name="Mangelson H."/>
            <person name="Liachko I."/>
            <person name="Sullivan S."/>
            <person name="Sone E.D."/>
            <person name="Koren S."/>
            <person name="Silverstein K.A.T."/>
            <person name="Beckman K.B."/>
            <person name="Gohl D.M."/>
        </authorList>
    </citation>
    <scope>NUCLEOTIDE SEQUENCE</scope>
    <source>
        <strain evidence="1">Duluth1</strain>
        <tissue evidence="1">Whole animal</tissue>
    </source>
</reference>
<reference evidence="1" key="2">
    <citation type="submission" date="2020-11" db="EMBL/GenBank/DDBJ databases">
        <authorList>
            <person name="McCartney M.A."/>
            <person name="Auch B."/>
            <person name="Kono T."/>
            <person name="Mallez S."/>
            <person name="Becker A."/>
            <person name="Gohl D.M."/>
            <person name="Silverstein K.A.T."/>
            <person name="Koren S."/>
            <person name="Bechman K.B."/>
            <person name="Herman A."/>
            <person name="Abrahante J.E."/>
            <person name="Garbe J."/>
        </authorList>
    </citation>
    <scope>NUCLEOTIDE SEQUENCE</scope>
    <source>
        <strain evidence="1">Duluth1</strain>
        <tissue evidence="1">Whole animal</tissue>
    </source>
</reference>
<protein>
    <submittedName>
        <fullName evidence="1">Uncharacterized protein</fullName>
    </submittedName>
</protein>
<comment type="caution">
    <text evidence="1">The sequence shown here is derived from an EMBL/GenBank/DDBJ whole genome shotgun (WGS) entry which is preliminary data.</text>
</comment>
<evidence type="ECO:0000313" key="2">
    <source>
        <dbReference type="Proteomes" id="UP000828390"/>
    </source>
</evidence>
<dbReference type="Proteomes" id="UP000828390">
    <property type="component" value="Unassembled WGS sequence"/>
</dbReference>
<evidence type="ECO:0000313" key="1">
    <source>
        <dbReference type="EMBL" id="KAH3868414.1"/>
    </source>
</evidence>
<organism evidence="1 2">
    <name type="scientific">Dreissena polymorpha</name>
    <name type="common">Zebra mussel</name>
    <name type="synonym">Mytilus polymorpha</name>
    <dbReference type="NCBI Taxonomy" id="45954"/>
    <lineage>
        <taxon>Eukaryota</taxon>
        <taxon>Metazoa</taxon>
        <taxon>Spiralia</taxon>
        <taxon>Lophotrochozoa</taxon>
        <taxon>Mollusca</taxon>
        <taxon>Bivalvia</taxon>
        <taxon>Autobranchia</taxon>
        <taxon>Heteroconchia</taxon>
        <taxon>Euheterodonta</taxon>
        <taxon>Imparidentia</taxon>
        <taxon>Neoheterodontei</taxon>
        <taxon>Myida</taxon>
        <taxon>Dreissenoidea</taxon>
        <taxon>Dreissenidae</taxon>
        <taxon>Dreissena</taxon>
    </lineage>
</organism>
<proteinExistence type="predicted"/>